<keyword evidence="2" id="KW-0863">Zinc-finger</keyword>
<evidence type="ECO:0000313" key="5">
    <source>
        <dbReference type="EMBL" id="CAG7698361.1"/>
    </source>
</evidence>
<reference evidence="5" key="1">
    <citation type="submission" date="2021-06" db="EMBL/GenBank/DDBJ databases">
        <authorList>
            <person name="Hodson N. C."/>
            <person name="Mongue J. A."/>
            <person name="Jaron S. K."/>
        </authorList>
    </citation>
    <scope>NUCLEOTIDE SEQUENCE</scope>
</reference>
<keyword evidence="1" id="KW-0479">Metal-binding</keyword>
<dbReference type="Pfam" id="PF02892">
    <property type="entry name" value="zf-BED"/>
    <property type="match status" value="1"/>
</dbReference>
<dbReference type="AlphaFoldDB" id="A0A8J2JDA5"/>
<evidence type="ECO:0000256" key="2">
    <source>
        <dbReference type="ARBA" id="ARBA00022771"/>
    </source>
</evidence>
<organism evidence="5 6">
    <name type="scientific">Allacma fusca</name>
    <dbReference type="NCBI Taxonomy" id="39272"/>
    <lineage>
        <taxon>Eukaryota</taxon>
        <taxon>Metazoa</taxon>
        <taxon>Ecdysozoa</taxon>
        <taxon>Arthropoda</taxon>
        <taxon>Hexapoda</taxon>
        <taxon>Collembola</taxon>
        <taxon>Symphypleona</taxon>
        <taxon>Sminthuridae</taxon>
        <taxon>Allacma</taxon>
    </lineage>
</organism>
<gene>
    <name evidence="5" type="ORF">AFUS01_LOCUS4080</name>
</gene>
<name>A0A8J2JDA5_9HEXA</name>
<dbReference type="GO" id="GO:0003677">
    <property type="term" value="F:DNA binding"/>
    <property type="evidence" value="ECO:0007669"/>
    <property type="project" value="InterPro"/>
</dbReference>
<evidence type="ECO:0000259" key="4">
    <source>
        <dbReference type="Pfam" id="PF02892"/>
    </source>
</evidence>
<dbReference type="InterPro" id="IPR003656">
    <property type="entry name" value="Znf_BED"/>
</dbReference>
<feature type="domain" description="BED-type" evidence="4">
    <location>
        <begin position="6"/>
        <end position="48"/>
    </location>
</feature>
<feature type="non-terminal residue" evidence="5">
    <location>
        <position position="57"/>
    </location>
</feature>
<feature type="non-terminal residue" evidence="5">
    <location>
        <position position="1"/>
    </location>
</feature>
<evidence type="ECO:0000313" key="6">
    <source>
        <dbReference type="Proteomes" id="UP000708208"/>
    </source>
</evidence>
<accession>A0A8J2JDA5</accession>
<dbReference type="Proteomes" id="UP000708208">
    <property type="component" value="Unassembled WGS sequence"/>
</dbReference>
<proteinExistence type="predicted"/>
<keyword evidence="3" id="KW-0862">Zinc</keyword>
<dbReference type="SMART" id="SM00614">
    <property type="entry name" value="ZnF_BED"/>
    <property type="match status" value="1"/>
</dbReference>
<evidence type="ECO:0000256" key="3">
    <source>
        <dbReference type="ARBA" id="ARBA00022833"/>
    </source>
</evidence>
<protein>
    <recommendedName>
        <fullName evidence="4">BED-type domain-containing protein</fullName>
    </recommendedName>
</protein>
<sequence>KTRSTVYEQFDFDEDSDTFKCNHCQTKYKRPISGSNGAMVKHLRSKHPAYSDQAGKH</sequence>
<comment type="caution">
    <text evidence="5">The sequence shown here is derived from an EMBL/GenBank/DDBJ whole genome shotgun (WGS) entry which is preliminary data.</text>
</comment>
<dbReference type="GO" id="GO:0008270">
    <property type="term" value="F:zinc ion binding"/>
    <property type="evidence" value="ECO:0007669"/>
    <property type="project" value="UniProtKB-KW"/>
</dbReference>
<dbReference type="EMBL" id="CAJVCH010025284">
    <property type="protein sequence ID" value="CAG7698361.1"/>
    <property type="molecule type" value="Genomic_DNA"/>
</dbReference>
<keyword evidence="6" id="KW-1185">Reference proteome</keyword>
<evidence type="ECO:0000256" key="1">
    <source>
        <dbReference type="ARBA" id="ARBA00022723"/>
    </source>
</evidence>